<organism evidence="1">
    <name type="scientific">Borrelia crocidurae DOU</name>
    <dbReference type="NCBI Taxonomy" id="1293575"/>
    <lineage>
        <taxon>Bacteria</taxon>
        <taxon>Pseudomonadati</taxon>
        <taxon>Spirochaetota</taxon>
        <taxon>Spirochaetia</taxon>
        <taxon>Spirochaetales</taxon>
        <taxon>Borreliaceae</taxon>
        <taxon>Borrelia</taxon>
    </lineage>
</organism>
<evidence type="ECO:0000313" key="1">
    <source>
        <dbReference type="EMBL" id="AHH07021.1"/>
    </source>
</evidence>
<reference evidence="1" key="1">
    <citation type="submission" date="2013-02" db="EMBL/GenBank/DDBJ databases">
        <title>Comparative genomics of Borrelia species.</title>
        <authorList>
            <person name="Schwan T.G."/>
            <person name="Raffel S.J."/>
            <person name="Porcella S.F."/>
        </authorList>
    </citation>
    <scope>NUCLEOTIDE SEQUENCE</scope>
    <source>
        <strain evidence="1">DOU</strain>
        <plasmid evidence="1">unnamed</plasmid>
    </source>
</reference>
<dbReference type="EMBL" id="CP004284">
    <property type="protein sequence ID" value="AHH07021.1"/>
    <property type="molecule type" value="Genomic_DNA"/>
</dbReference>
<dbReference type="AlphaFoldDB" id="W5SPK0"/>
<sequence length="195" mass="22947">TNYTHDTITYTSSSNLQIRNHTLVNSTLIINAIYFLKKHKFNIIYIKLNRILKKLFLTNITTKHLEYIYSIILQSLNKKDNSYFYESILKHPKYKSIKLVSKPTSLNSLENLIFINSFENLRIHNTANLLFYKNSNNELQSTIANLIESFFVDQNSNKDIHTLKSYINLNLKQMGISYKNTHKIQKQIFSNIFVS</sequence>
<proteinExistence type="predicted"/>
<protein>
    <submittedName>
        <fullName evidence="1">Uncharacterized protein</fullName>
    </submittedName>
</protein>
<keyword evidence="1" id="KW-0614">Plasmid</keyword>
<gene>
    <name evidence="1" type="ORF">BCD_0955</name>
</gene>
<name>W5SPK0_9SPIR</name>
<accession>W5SPK0</accession>
<geneLocation type="plasmid" evidence="1">
    <name>unnamed</name>
</geneLocation>
<dbReference type="HOGENOM" id="CLU_1392762_0_0_12"/>
<feature type="non-terminal residue" evidence="1">
    <location>
        <position position="1"/>
    </location>
</feature>